<feature type="repeat" description="WD" evidence="1">
    <location>
        <begin position="171"/>
        <end position="212"/>
    </location>
</feature>
<feature type="region of interest" description="Disordered" evidence="2">
    <location>
        <begin position="206"/>
        <end position="225"/>
    </location>
</feature>
<dbReference type="AlphaFoldDB" id="A0A9P6JMW4"/>
<dbReference type="OrthoDB" id="25131at2759"/>
<keyword evidence="1" id="KW-0853">WD repeat</keyword>
<dbReference type="InterPro" id="IPR001680">
    <property type="entry name" value="WD40_rpt"/>
</dbReference>
<dbReference type="PROSITE" id="PS50294">
    <property type="entry name" value="WD_REPEATS_REGION"/>
    <property type="match status" value="1"/>
</dbReference>
<name>A0A9P6JMW4_9AGAR</name>
<comment type="caution">
    <text evidence="3">The sequence shown here is derived from an EMBL/GenBank/DDBJ whole genome shotgun (WGS) entry which is preliminary data.</text>
</comment>
<evidence type="ECO:0000256" key="2">
    <source>
        <dbReference type="SAM" id="MobiDB-lite"/>
    </source>
</evidence>
<accession>A0A9P6JMW4</accession>
<sequence length="272" mass="30446">MDVFSTLDLDGRRGGTYSLKNSGVGEMSLLSAETEGNVVGFLALPNPTEPDGGEFVWRVANWRSTGVRAASDTERFSLCNVERRAQHTFNKYRLPVSLLPSLPNFKKIQKGWKTEYFINAQYAHAMGLSIRMGNNTGDIVLLSVQHPSPGPPILSRTKARRQVAYTHKMFRSGHEGGVRALVWDEENQLLKTRGGDSKLTVWSLPTPSANAHKPMGTNTDEEDARQKMLRKRHVKRRKKHRKWERIVESVTSAGVNGDGTGAQSGNQMWKMK</sequence>
<evidence type="ECO:0000313" key="3">
    <source>
        <dbReference type="EMBL" id="KAF9526757.1"/>
    </source>
</evidence>
<reference evidence="3" key="1">
    <citation type="submission" date="2020-11" db="EMBL/GenBank/DDBJ databases">
        <authorList>
            <consortium name="DOE Joint Genome Institute"/>
            <person name="Ahrendt S."/>
            <person name="Riley R."/>
            <person name="Andreopoulos W."/>
            <person name="Labutti K."/>
            <person name="Pangilinan J."/>
            <person name="Ruiz-Duenas F.J."/>
            <person name="Barrasa J.M."/>
            <person name="Sanchez-Garcia M."/>
            <person name="Camarero S."/>
            <person name="Miyauchi S."/>
            <person name="Serrano A."/>
            <person name="Linde D."/>
            <person name="Babiker R."/>
            <person name="Drula E."/>
            <person name="Ayuso-Fernandez I."/>
            <person name="Pacheco R."/>
            <person name="Padilla G."/>
            <person name="Ferreira P."/>
            <person name="Barriuso J."/>
            <person name="Kellner H."/>
            <person name="Castanera R."/>
            <person name="Alfaro M."/>
            <person name="Ramirez L."/>
            <person name="Pisabarro A.G."/>
            <person name="Kuo A."/>
            <person name="Tritt A."/>
            <person name="Lipzen A."/>
            <person name="He G."/>
            <person name="Yan M."/>
            <person name="Ng V."/>
            <person name="Cullen D."/>
            <person name="Martin F."/>
            <person name="Rosso M.-N."/>
            <person name="Henrissat B."/>
            <person name="Hibbett D."/>
            <person name="Martinez A.T."/>
            <person name="Grigoriev I.V."/>
        </authorList>
    </citation>
    <scope>NUCLEOTIDE SEQUENCE</scope>
    <source>
        <strain evidence="3">CBS 506.95</strain>
    </source>
</reference>
<proteinExistence type="predicted"/>
<dbReference type="EMBL" id="MU157868">
    <property type="protein sequence ID" value="KAF9526757.1"/>
    <property type="molecule type" value="Genomic_DNA"/>
</dbReference>
<organism evidence="3 4">
    <name type="scientific">Crepidotus variabilis</name>
    <dbReference type="NCBI Taxonomy" id="179855"/>
    <lineage>
        <taxon>Eukaryota</taxon>
        <taxon>Fungi</taxon>
        <taxon>Dikarya</taxon>
        <taxon>Basidiomycota</taxon>
        <taxon>Agaricomycotina</taxon>
        <taxon>Agaricomycetes</taxon>
        <taxon>Agaricomycetidae</taxon>
        <taxon>Agaricales</taxon>
        <taxon>Agaricineae</taxon>
        <taxon>Crepidotaceae</taxon>
        <taxon>Crepidotus</taxon>
    </lineage>
</organism>
<dbReference type="PROSITE" id="PS50082">
    <property type="entry name" value="WD_REPEATS_2"/>
    <property type="match status" value="1"/>
</dbReference>
<protein>
    <submittedName>
        <fullName evidence="3">Uncharacterized protein</fullName>
    </submittedName>
</protein>
<keyword evidence="4" id="KW-1185">Reference proteome</keyword>
<gene>
    <name evidence="3" type="ORF">CPB83DRAFT_837190</name>
</gene>
<dbReference type="Proteomes" id="UP000807306">
    <property type="component" value="Unassembled WGS sequence"/>
</dbReference>
<evidence type="ECO:0000256" key="1">
    <source>
        <dbReference type="PROSITE-ProRule" id="PRU00221"/>
    </source>
</evidence>
<evidence type="ECO:0000313" key="4">
    <source>
        <dbReference type="Proteomes" id="UP000807306"/>
    </source>
</evidence>